<keyword evidence="3" id="KW-1185">Reference proteome</keyword>
<evidence type="ECO:0000313" key="3">
    <source>
        <dbReference type="Proteomes" id="UP000030816"/>
    </source>
</evidence>
<name>A0A0B2WWT2_METAS</name>
<accession>A0A0B2WWT2</accession>
<proteinExistence type="predicted"/>
<feature type="signal peptide" evidence="1">
    <location>
        <begin position="1"/>
        <end position="16"/>
    </location>
</feature>
<keyword evidence="1" id="KW-0732">Signal</keyword>
<sequence>MKFNGIILSFCAAAAAAPLADVRGNLSATAASAVMPSAPSVSNKLTELLGPSLTSVSNEPVEPSVTTTPHGRIRIQRALPPKTDVVVAKAEQILSEADGPAQSAAQADIGSEIEAIIGLLDDTAAAVADDKRSRELLKDEKRRISAVVARLDETLASAGQLKILHAADKRDSAALVRQVSNVEAQIKNVLAKLREAVGGDDAAAVDATHGLLVELLGLLTAKKEAEVIVGADGGA</sequence>
<protein>
    <recommendedName>
        <fullName evidence="4">Cell wall galactomannoprotein</fullName>
    </recommendedName>
</protein>
<dbReference type="AlphaFoldDB" id="A0A0B2WWT2"/>
<dbReference type="RefSeq" id="XP_040681742.1">
    <property type="nucleotide sequence ID" value="XM_040820254.1"/>
</dbReference>
<dbReference type="GeneID" id="63735910"/>
<evidence type="ECO:0008006" key="4">
    <source>
        <dbReference type="Google" id="ProtNLM"/>
    </source>
</evidence>
<comment type="caution">
    <text evidence="2">The sequence shown here is derived from an EMBL/GenBank/DDBJ whole genome shotgun (WGS) entry which is preliminary data.</text>
</comment>
<gene>
    <name evidence="2" type="ORF">MAM_01455</name>
</gene>
<dbReference type="HOGENOM" id="CLU_1180466_0_0_1"/>
<dbReference type="Proteomes" id="UP000030816">
    <property type="component" value="Unassembled WGS sequence"/>
</dbReference>
<evidence type="ECO:0000313" key="2">
    <source>
        <dbReference type="EMBL" id="KHO00677.1"/>
    </source>
</evidence>
<organism evidence="2 3">
    <name type="scientific">Metarhizium album (strain ARSEF 1941)</name>
    <dbReference type="NCBI Taxonomy" id="1081103"/>
    <lineage>
        <taxon>Eukaryota</taxon>
        <taxon>Fungi</taxon>
        <taxon>Dikarya</taxon>
        <taxon>Ascomycota</taxon>
        <taxon>Pezizomycotina</taxon>
        <taxon>Sordariomycetes</taxon>
        <taxon>Hypocreomycetidae</taxon>
        <taxon>Hypocreales</taxon>
        <taxon>Clavicipitaceae</taxon>
        <taxon>Metarhizium</taxon>
    </lineage>
</organism>
<evidence type="ECO:0000256" key="1">
    <source>
        <dbReference type="SAM" id="SignalP"/>
    </source>
</evidence>
<reference evidence="2 3" key="1">
    <citation type="journal article" date="2014" name="Proc. Natl. Acad. Sci. U.S.A.">
        <title>Trajectory and genomic determinants of fungal-pathogen speciation and host adaptation.</title>
        <authorList>
            <person name="Hu X."/>
            <person name="Xiao G."/>
            <person name="Zheng P."/>
            <person name="Shang Y."/>
            <person name="Su Y."/>
            <person name="Zhang X."/>
            <person name="Liu X."/>
            <person name="Zhan S."/>
            <person name="St Leger R.J."/>
            <person name="Wang C."/>
        </authorList>
    </citation>
    <scope>NUCLEOTIDE SEQUENCE [LARGE SCALE GENOMIC DNA]</scope>
    <source>
        <strain evidence="2 3">ARSEF 1941</strain>
    </source>
</reference>
<feature type="chain" id="PRO_5002079684" description="Cell wall galactomannoprotein" evidence="1">
    <location>
        <begin position="17"/>
        <end position="235"/>
    </location>
</feature>
<dbReference type="EMBL" id="AZHE01000002">
    <property type="protein sequence ID" value="KHO00677.1"/>
    <property type="molecule type" value="Genomic_DNA"/>
</dbReference>